<dbReference type="InterPro" id="IPR035966">
    <property type="entry name" value="PKF_sf"/>
</dbReference>
<dbReference type="NCBIfam" id="NF010675">
    <property type="entry name" value="PRK14072.1"/>
    <property type="match status" value="1"/>
</dbReference>
<dbReference type="Gene3D" id="3.40.50.460">
    <property type="entry name" value="Phosphofructokinase domain"/>
    <property type="match status" value="1"/>
</dbReference>
<gene>
    <name evidence="8" type="primary">pfp</name>
    <name evidence="10" type="ordered locus">SpiBuddy_0581</name>
</gene>
<dbReference type="InterPro" id="IPR000023">
    <property type="entry name" value="Phosphofructokinase_dom"/>
</dbReference>
<dbReference type="Pfam" id="PF00365">
    <property type="entry name" value="PFK"/>
    <property type="match status" value="1"/>
</dbReference>
<evidence type="ECO:0000256" key="1">
    <source>
        <dbReference type="ARBA" id="ARBA00001946"/>
    </source>
</evidence>
<dbReference type="RefSeq" id="WP_013606267.1">
    <property type="nucleotide sequence ID" value="NC_015152.1"/>
</dbReference>
<dbReference type="PRINTS" id="PR00476">
    <property type="entry name" value="PHFRCTKINASE"/>
</dbReference>
<dbReference type="SUPFAM" id="SSF53784">
    <property type="entry name" value="Phosphofructokinase"/>
    <property type="match status" value="1"/>
</dbReference>
<dbReference type="GO" id="GO:0003872">
    <property type="term" value="F:6-phosphofructokinase activity"/>
    <property type="evidence" value="ECO:0007669"/>
    <property type="project" value="UniProtKB-UniRule"/>
</dbReference>
<feature type="binding site" evidence="8">
    <location>
        <position position="241"/>
    </location>
    <ligand>
        <name>substrate</name>
    </ligand>
</feature>
<comment type="caution">
    <text evidence="8">Lacks conserved residue(s) required for the propagation of feature annotation.</text>
</comment>
<dbReference type="Gene3D" id="3.40.50.450">
    <property type="match status" value="1"/>
</dbReference>
<sequence length="391" mass="42413">MHENLLIIHGGAPTAVMNASLYGVIKQAKDSGVCRHVYAARGGTQAVLTEDFIDLLTIDEQTIAQLPHTPASWIGTSRFHVSDDDYAKMVEVLLECNITGVFFNGGNGSMDACGKLARAIKAHPIARSKGIRVVGIPKTIDNDLAITDHAPGFGSAARYLASSVQELSQDVASLPIHVCIIESMGRNAGWLTAAAALAKTEERVGPHLIYVPEVAFDEERFLDEARSLYEKHGGVVVVASEGLRTTEGSPIVKPIFQVGRSVYYGDVSAHLCNLVIQKLGIKARSEKPGILGRCSIAFQSEVDRDEAILAGREAVKALLEGKSEVMVGFERINSEPYLCKTILIPLEQVMLHERTLPIQYVRDAGKIDEAYLAWCKPLIGSPLASFPKREV</sequence>
<evidence type="ECO:0000313" key="10">
    <source>
        <dbReference type="EMBL" id="ADY12414.1"/>
    </source>
</evidence>
<dbReference type="InterPro" id="IPR022953">
    <property type="entry name" value="ATP_PFK"/>
</dbReference>
<comment type="activity regulation">
    <text evidence="8">Non-allosteric.</text>
</comment>
<keyword evidence="11" id="KW-1185">Reference proteome</keyword>
<feature type="active site" description="Proton acceptor" evidence="8">
    <location>
        <position position="141"/>
    </location>
</feature>
<dbReference type="GO" id="GO:0005737">
    <property type="term" value="C:cytoplasm"/>
    <property type="evidence" value="ECO:0007669"/>
    <property type="project" value="UniProtKB-SubCell"/>
</dbReference>
<feature type="domain" description="Phosphofructokinase" evidence="9">
    <location>
        <begin position="5"/>
        <end position="317"/>
    </location>
</feature>
<evidence type="ECO:0000259" key="9">
    <source>
        <dbReference type="Pfam" id="PF00365"/>
    </source>
</evidence>
<evidence type="ECO:0000313" key="11">
    <source>
        <dbReference type="Proteomes" id="UP000008466"/>
    </source>
</evidence>
<dbReference type="HAMAP" id="MF_01978">
    <property type="entry name" value="Phosphofructokinase_II_B2"/>
    <property type="match status" value="1"/>
</dbReference>
<evidence type="ECO:0000256" key="6">
    <source>
        <dbReference type="ARBA" id="ARBA00022842"/>
    </source>
</evidence>
<feature type="binding site" evidence="8">
    <location>
        <position position="107"/>
    </location>
    <ligand>
        <name>Mg(2+)</name>
        <dbReference type="ChEBI" id="CHEBI:18420"/>
        <note>catalytic</note>
    </ligand>
</feature>
<comment type="subunit">
    <text evidence="8">Homodimer.</text>
</comment>
<dbReference type="OrthoDB" id="9802503at2"/>
<feature type="binding site" evidence="8">
    <location>
        <begin position="139"/>
        <end position="141"/>
    </location>
    <ligand>
        <name>substrate</name>
    </ligand>
</feature>
<dbReference type="GO" id="GO:0046872">
    <property type="term" value="F:metal ion binding"/>
    <property type="evidence" value="ECO:0007669"/>
    <property type="project" value="UniProtKB-KW"/>
</dbReference>
<dbReference type="InterPro" id="IPR011404">
    <property type="entry name" value="PPi-PFK"/>
</dbReference>
<dbReference type="GO" id="GO:0006002">
    <property type="term" value="P:fructose 6-phosphate metabolic process"/>
    <property type="evidence" value="ECO:0007669"/>
    <property type="project" value="InterPro"/>
</dbReference>
<dbReference type="PIRSF" id="PIRSF036483">
    <property type="entry name" value="PFK_XF0274"/>
    <property type="match status" value="1"/>
</dbReference>
<accession>F0RXZ0</accession>
<dbReference type="InterPro" id="IPR050929">
    <property type="entry name" value="PFKA"/>
</dbReference>
<feature type="site" description="Important for catalytic activity; stabilizes the transition state when the phosphoryl donor is PPi" evidence="8">
    <location>
        <position position="138"/>
    </location>
</feature>
<comment type="subcellular location">
    <subcellularLocation>
        <location evidence="8">Cytoplasm</location>
    </subcellularLocation>
</comment>
<keyword evidence="4 8" id="KW-0479">Metal-binding</keyword>
<keyword evidence="8" id="KW-0324">Glycolysis</keyword>
<dbReference type="EMBL" id="CP002541">
    <property type="protein sequence ID" value="ADY12414.1"/>
    <property type="molecule type" value="Genomic_DNA"/>
</dbReference>
<reference evidence="11" key="1">
    <citation type="submission" date="2011-02" db="EMBL/GenBank/DDBJ databases">
        <title>Complete sequence of Spirochaeta sp. Buddy.</title>
        <authorList>
            <person name="Lucas S."/>
            <person name="Copeland A."/>
            <person name="Lapidus A."/>
            <person name="Cheng J.-F."/>
            <person name="Goodwin L."/>
            <person name="Pitluck S."/>
            <person name="Zeytun A."/>
            <person name="Detter J.C."/>
            <person name="Han C."/>
            <person name="Tapia R."/>
            <person name="Land M."/>
            <person name="Hauser L."/>
            <person name="Kyrpides N."/>
            <person name="Ivanova N."/>
            <person name="Mikhailova N."/>
            <person name="Pagani I."/>
            <person name="Ritalahti K.M."/>
            <person name="Loeffler F.E."/>
            <person name="Woyke T."/>
        </authorList>
    </citation>
    <scope>NUCLEOTIDE SEQUENCE [LARGE SCALE GENOMIC DNA]</scope>
    <source>
        <strain evidence="11">ATCC BAA-1886 / DSM 22777 / Buddy</strain>
    </source>
</reference>
<name>F0RXZ0_SPHGB</name>
<evidence type="ECO:0000256" key="3">
    <source>
        <dbReference type="ARBA" id="ARBA00022679"/>
    </source>
</evidence>
<dbReference type="KEGG" id="sbu:SpiBuddy_0581"/>
<dbReference type="UniPathway" id="UPA00109">
    <property type="reaction ID" value="UER00182"/>
</dbReference>
<keyword evidence="6 8" id="KW-0460">Magnesium</keyword>
<keyword evidence="8" id="KW-0963">Cytoplasm</keyword>
<comment type="catalytic activity">
    <reaction evidence="7 8">
        <text>beta-D-fructose 6-phosphate + diphosphate = beta-D-fructose 1,6-bisphosphate + phosphate + H(+)</text>
        <dbReference type="Rhea" id="RHEA:13613"/>
        <dbReference type="ChEBI" id="CHEBI:15378"/>
        <dbReference type="ChEBI" id="CHEBI:32966"/>
        <dbReference type="ChEBI" id="CHEBI:33019"/>
        <dbReference type="ChEBI" id="CHEBI:43474"/>
        <dbReference type="ChEBI" id="CHEBI:57634"/>
        <dbReference type="EC" id="2.7.1.90"/>
    </reaction>
</comment>
<dbReference type="eggNOG" id="COG0205">
    <property type="taxonomic scope" value="Bacteria"/>
</dbReference>
<proteinExistence type="inferred from homology"/>
<dbReference type="STRING" id="158189.SpiBuddy_0581"/>
<dbReference type="GO" id="GO:0047334">
    <property type="term" value="F:diphosphate-fructose-6-phosphate 1-phosphotransferase activity"/>
    <property type="evidence" value="ECO:0007669"/>
    <property type="project" value="UniProtKB-EC"/>
</dbReference>
<feature type="binding site" evidence="8">
    <location>
        <begin position="184"/>
        <end position="186"/>
    </location>
    <ligand>
        <name>substrate</name>
    </ligand>
</feature>
<keyword evidence="3 8" id="KW-0808">Transferase</keyword>
<evidence type="ECO:0000256" key="4">
    <source>
        <dbReference type="ARBA" id="ARBA00022723"/>
    </source>
</evidence>
<dbReference type="HOGENOM" id="CLU_020655_1_1_12"/>
<evidence type="ECO:0000256" key="8">
    <source>
        <dbReference type="HAMAP-Rule" id="MF_01978"/>
    </source>
</evidence>
<comment type="function">
    <text evidence="2 8">Catalyzes the phosphorylation of D-fructose 6-phosphate, the first committing step of glycolysis. Uses inorganic phosphate (PPi) as phosphoryl donor instead of ATP like common ATP-dependent phosphofructokinases (ATP-PFKs), which renders the reaction reversible, and can thus function both in glycolysis and gluconeogenesis. Consistently, PPi-PFK can replace the enzymes of both the forward (ATP-PFK) and reverse (fructose-bisphosphatase (FBPase)) reactions.</text>
</comment>
<comment type="similarity">
    <text evidence="8">Belongs to the phosphofructokinase type A (PFKA) family. PPi-dependent PFK group II subfamily. Clade 'B2' sub-subfamily.</text>
</comment>
<dbReference type="EC" id="2.7.1.90" evidence="8"/>
<evidence type="ECO:0000256" key="2">
    <source>
        <dbReference type="ARBA" id="ARBA00003138"/>
    </source>
</evidence>
<organism evidence="10 11">
    <name type="scientific">Sphaerochaeta globosa (strain ATCC BAA-1886 / DSM 22777 / Buddy)</name>
    <name type="common">Spirochaeta sp. (strain Buddy)</name>
    <dbReference type="NCBI Taxonomy" id="158189"/>
    <lineage>
        <taxon>Bacteria</taxon>
        <taxon>Pseudomonadati</taxon>
        <taxon>Spirochaetota</taxon>
        <taxon>Spirochaetia</taxon>
        <taxon>Spirochaetales</taxon>
        <taxon>Sphaerochaetaceae</taxon>
        <taxon>Sphaerochaeta</taxon>
    </lineage>
</organism>
<dbReference type="PANTHER" id="PTHR45770">
    <property type="entry name" value="ATP-DEPENDENT 6-PHOSPHOFRUCTOKINASE 1"/>
    <property type="match status" value="1"/>
</dbReference>
<comment type="pathway">
    <text evidence="8">Carbohydrate degradation; glycolysis; D-glyceraldehyde 3-phosphate and glycerone phosphate from D-glucose: step 3/4.</text>
</comment>
<dbReference type="Proteomes" id="UP000008466">
    <property type="component" value="Chromosome"/>
</dbReference>
<evidence type="ECO:0000256" key="5">
    <source>
        <dbReference type="ARBA" id="ARBA00022777"/>
    </source>
</evidence>
<keyword evidence="5 8" id="KW-0418">Kinase</keyword>
<evidence type="ECO:0000256" key="7">
    <source>
        <dbReference type="ARBA" id="ARBA00048072"/>
    </source>
</evidence>
<dbReference type="AlphaFoldDB" id="F0RXZ0"/>
<comment type="cofactor">
    <cofactor evidence="1 8">
        <name>Mg(2+)</name>
        <dbReference type="ChEBI" id="CHEBI:18420"/>
    </cofactor>
</comment>
<protein>
    <recommendedName>
        <fullName evidence="8">Pyrophosphate--fructose 6-phosphate 1-phosphotransferase</fullName>
        <ecNumber evidence="8">2.7.1.90</ecNumber>
    </recommendedName>
    <alternativeName>
        <fullName evidence="8">6-phosphofructokinase, pyrophosphate dependent</fullName>
    </alternativeName>
    <alternativeName>
        <fullName evidence="8">PPi-dependent phosphofructokinase</fullName>
        <shortName evidence="8">PPi-PFK</shortName>
    </alternativeName>
    <alternativeName>
        <fullName evidence="8">Pyrophosphate-dependent 6-phosphofructose-1-kinase</fullName>
    </alternativeName>
</protein>